<keyword evidence="2" id="KW-1185">Reference proteome</keyword>
<evidence type="ECO:0000313" key="2">
    <source>
        <dbReference type="Proteomes" id="UP000663193"/>
    </source>
</evidence>
<dbReference type="AlphaFoldDB" id="A0A7U2F1H2"/>
<reference evidence="2" key="1">
    <citation type="journal article" date="2021" name="BMC Genomics">
        <title>Chromosome-level genome assembly and manually-curated proteome of model necrotroph Parastagonospora nodorum Sn15 reveals a genome-wide trove of candidate effector homologs, and redundancy of virulence-related functions within an accessory chromosome.</title>
        <authorList>
            <person name="Bertazzoni S."/>
            <person name="Jones D.A.B."/>
            <person name="Phan H.T."/>
            <person name="Tan K.-C."/>
            <person name="Hane J.K."/>
        </authorList>
    </citation>
    <scope>NUCLEOTIDE SEQUENCE [LARGE SCALE GENOMIC DNA]</scope>
    <source>
        <strain evidence="2">SN15 / ATCC MYA-4574 / FGSC 10173)</strain>
    </source>
</reference>
<dbReference type="Proteomes" id="UP000663193">
    <property type="component" value="Chromosome 6"/>
</dbReference>
<dbReference type="EMBL" id="CP069028">
    <property type="protein sequence ID" value="QRC96955.1"/>
    <property type="molecule type" value="Genomic_DNA"/>
</dbReference>
<sequence length="155" mass="18412">MMVDYNKIAYDAFSDLVVIVYAWNLNCQEYPSMAKRGHVCYRCQLQDLFARIGGSQYHFKSLRRLFAAILMEWYPPPIDGVYAMTAMGFESAPTERWWYDFLDERYYVACDEAQWKPEYYRPWFTCLEVLCLHVRKHPKAGKCTFYNDWAGTAIC</sequence>
<organism evidence="1 2">
    <name type="scientific">Phaeosphaeria nodorum (strain SN15 / ATCC MYA-4574 / FGSC 10173)</name>
    <name type="common">Glume blotch fungus</name>
    <name type="synonym">Parastagonospora nodorum</name>
    <dbReference type="NCBI Taxonomy" id="321614"/>
    <lineage>
        <taxon>Eukaryota</taxon>
        <taxon>Fungi</taxon>
        <taxon>Dikarya</taxon>
        <taxon>Ascomycota</taxon>
        <taxon>Pezizomycotina</taxon>
        <taxon>Dothideomycetes</taxon>
        <taxon>Pleosporomycetidae</taxon>
        <taxon>Pleosporales</taxon>
        <taxon>Pleosporineae</taxon>
        <taxon>Phaeosphaeriaceae</taxon>
        <taxon>Parastagonospora</taxon>
    </lineage>
</organism>
<accession>A0A7U2F1H2</accession>
<protein>
    <submittedName>
        <fullName evidence="1">Uncharacterized protein</fullName>
    </submittedName>
</protein>
<evidence type="ECO:0000313" key="1">
    <source>
        <dbReference type="EMBL" id="QRC96955.1"/>
    </source>
</evidence>
<gene>
    <name evidence="1" type="ORF">JI435_434330</name>
</gene>
<name>A0A7U2F1H2_PHANO</name>
<dbReference type="VEuPathDB" id="FungiDB:JI435_434330"/>
<proteinExistence type="predicted"/>